<reference evidence="4 5" key="1">
    <citation type="journal article" date="2016" name="Nat. Commun.">
        <title>Thousands of microbial genomes shed light on interconnected biogeochemical processes in an aquifer system.</title>
        <authorList>
            <person name="Anantharaman K."/>
            <person name="Brown C.T."/>
            <person name="Hug L.A."/>
            <person name="Sharon I."/>
            <person name="Castelle C.J."/>
            <person name="Probst A.J."/>
            <person name="Thomas B.C."/>
            <person name="Singh A."/>
            <person name="Wilkins M.J."/>
            <person name="Karaoz U."/>
            <person name="Brodie E.L."/>
            <person name="Williams K.H."/>
            <person name="Hubbard S.S."/>
            <person name="Banfield J.F."/>
        </authorList>
    </citation>
    <scope>NUCLEOTIDE SEQUENCE [LARGE SCALE GENOMIC DNA]</scope>
</reference>
<dbReference type="SUPFAM" id="SSF54197">
    <property type="entry name" value="HIT-like"/>
    <property type="match status" value="1"/>
</dbReference>
<feature type="active site" description="Tele-AMP-histidine intermediate" evidence="1">
    <location>
        <position position="96"/>
    </location>
</feature>
<dbReference type="InterPro" id="IPR036265">
    <property type="entry name" value="HIT-like_sf"/>
</dbReference>
<comment type="caution">
    <text evidence="2">Lacks conserved residue(s) required for the propagation of feature annotation.</text>
</comment>
<gene>
    <name evidence="4" type="ORF">A2264_04655</name>
</gene>
<organism evidence="4 5">
    <name type="scientific">candidate division WWE3 bacterium RIFOXYA2_FULL_46_9</name>
    <dbReference type="NCBI Taxonomy" id="1802636"/>
    <lineage>
        <taxon>Bacteria</taxon>
        <taxon>Katanobacteria</taxon>
    </lineage>
</organism>
<dbReference type="PANTHER" id="PTHR46648:SF1">
    <property type="entry name" value="ADENOSINE 5'-MONOPHOSPHORAMIDASE HNT1"/>
    <property type="match status" value="1"/>
</dbReference>
<dbReference type="GO" id="GO:0003824">
    <property type="term" value="F:catalytic activity"/>
    <property type="evidence" value="ECO:0007669"/>
    <property type="project" value="InterPro"/>
</dbReference>
<accession>A0A1F4W2X9</accession>
<dbReference type="PRINTS" id="PR00332">
    <property type="entry name" value="HISTRIAD"/>
</dbReference>
<dbReference type="Proteomes" id="UP000176614">
    <property type="component" value="Unassembled WGS sequence"/>
</dbReference>
<dbReference type="InterPro" id="IPR011146">
    <property type="entry name" value="HIT-like"/>
</dbReference>
<dbReference type="InterPro" id="IPR001310">
    <property type="entry name" value="Histidine_triad_HIT"/>
</dbReference>
<evidence type="ECO:0000313" key="5">
    <source>
        <dbReference type="Proteomes" id="UP000176614"/>
    </source>
</evidence>
<proteinExistence type="predicted"/>
<dbReference type="Pfam" id="PF01230">
    <property type="entry name" value="HIT"/>
    <property type="match status" value="1"/>
</dbReference>
<dbReference type="AlphaFoldDB" id="A0A1F4W2X9"/>
<feature type="domain" description="HIT" evidence="3">
    <location>
        <begin position="5"/>
        <end position="109"/>
    </location>
</feature>
<dbReference type="Gene3D" id="3.30.428.10">
    <property type="entry name" value="HIT-like"/>
    <property type="match status" value="1"/>
</dbReference>
<evidence type="ECO:0000259" key="3">
    <source>
        <dbReference type="PROSITE" id="PS51084"/>
    </source>
</evidence>
<dbReference type="PANTHER" id="PTHR46648">
    <property type="entry name" value="HIT FAMILY PROTEIN 1"/>
    <property type="match status" value="1"/>
</dbReference>
<dbReference type="EMBL" id="MEVT01000005">
    <property type="protein sequence ID" value="OGC63628.1"/>
    <property type="molecule type" value="Genomic_DNA"/>
</dbReference>
<evidence type="ECO:0000313" key="4">
    <source>
        <dbReference type="EMBL" id="OGC63628.1"/>
    </source>
</evidence>
<sequence>MVDCIFCKLISGELPSYKIFEDDKYLVILDRFPTVKGMTLVISKNHLSSYFAEVEDEILSEMMALSKKIAKQLDSKLEGVLRTMLEVEGLDVDHLHFKLLPAYENEKIDHLKRLELSDDEMEEIRKEIVGESRALV</sequence>
<name>A0A1F4W2X9_UNCKA</name>
<evidence type="ECO:0000256" key="2">
    <source>
        <dbReference type="PROSITE-ProRule" id="PRU00464"/>
    </source>
</evidence>
<comment type="caution">
    <text evidence="4">The sequence shown here is derived from an EMBL/GenBank/DDBJ whole genome shotgun (WGS) entry which is preliminary data.</text>
</comment>
<dbReference type="PROSITE" id="PS51084">
    <property type="entry name" value="HIT_2"/>
    <property type="match status" value="1"/>
</dbReference>
<dbReference type="GO" id="GO:0009117">
    <property type="term" value="P:nucleotide metabolic process"/>
    <property type="evidence" value="ECO:0007669"/>
    <property type="project" value="TreeGrafter"/>
</dbReference>
<evidence type="ECO:0000256" key="1">
    <source>
        <dbReference type="PIRSR" id="PIRSR601310-1"/>
    </source>
</evidence>
<protein>
    <recommendedName>
        <fullName evidence="3">HIT domain-containing protein</fullName>
    </recommendedName>
</protein>